<evidence type="ECO:0000259" key="1">
    <source>
        <dbReference type="Pfam" id="PF13229"/>
    </source>
</evidence>
<protein>
    <submittedName>
        <fullName evidence="2">Right-handed parallel beta-helix repeat-containing protein</fullName>
    </submittedName>
</protein>
<keyword evidence="3" id="KW-1185">Reference proteome</keyword>
<dbReference type="NCBIfam" id="TIGR03661">
    <property type="entry name" value="T1SS_VCA0849"/>
    <property type="match status" value="1"/>
</dbReference>
<dbReference type="Pfam" id="PF13229">
    <property type="entry name" value="Beta_helix"/>
    <property type="match status" value="1"/>
</dbReference>
<dbReference type="InterPro" id="IPR019960">
    <property type="entry name" value="T1SS_VCA0849"/>
</dbReference>
<dbReference type="InterPro" id="IPR012334">
    <property type="entry name" value="Pectin_lyas_fold"/>
</dbReference>
<dbReference type="SUPFAM" id="SSF51126">
    <property type="entry name" value="Pectin lyase-like"/>
    <property type="match status" value="1"/>
</dbReference>
<proteinExistence type="predicted"/>
<accession>A0ABT9DZR1</accession>
<dbReference type="Proteomes" id="UP001243009">
    <property type="component" value="Unassembled WGS sequence"/>
</dbReference>
<evidence type="ECO:0000313" key="3">
    <source>
        <dbReference type="Proteomes" id="UP001243009"/>
    </source>
</evidence>
<reference evidence="2 3" key="1">
    <citation type="submission" date="2023-08" db="EMBL/GenBank/DDBJ databases">
        <title>The draft genome sequence of Paracraurococcus sp. LOR1-02.</title>
        <authorList>
            <person name="Kingkaew E."/>
            <person name="Tanasupawat S."/>
        </authorList>
    </citation>
    <scope>NUCLEOTIDE SEQUENCE [LARGE SCALE GENOMIC DNA]</scope>
    <source>
        <strain evidence="2 3">LOR1-02</strain>
    </source>
</reference>
<dbReference type="RefSeq" id="WP_305104233.1">
    <property type="nucleotide sequence ID" value="NZ_JAUTWS010000011.1"/>
</dbReference>
<dbReference type="Gene3D" id="2.160.20.10">
    <property type="entry name" value="Single-stranded right-handed beta-helix, Pectin lyase-like"/>
    <property type="match status" value="1"/>
</dbReference>
<feature type="domain" description="Right handed beta helix" evidence="1">
    <location>
        <begin position="81"/>
        <end position="227"/>
    </location>
</feature>
<evidence type="ECO:0000313" key="2">
    <source>
        <dbReference type="EMBL" id="MDO9709368.1"/>
    </source>
</evidence>
<dbReference type="EMBL" id="JAUTWS010000011">
    <property type="protein sequence ID" value="MDO9709368.1"/>
    <property type="molecule type" value="Genomic_DNA"/>
</dbReference>
<comment type="caution">
    <text evidence="2">The sequence shown here is derived from an EMBL/GenBank/DDBJ whole genome shotgun (WGS) entry which is preliminary data.</text>
</comment>
<dbReference type="InterPro" id="IPR011050">
    <property type="entry name" value="Pectin_lyase_fold/virulence"/>
</dbReference>
<name>A0ABT9DZR1_9PROT</name>
<dbReference type="InterPro" id="IPR039448">
    <property type="entry name" value="Beta_helix"/>
</dbReference>
<organism evidence="2 3">
    <name type="scientific">Paracraurococcus lichenis</name>
    <dbReference type="NCBI Taxonomy" id="3064888"/>
    <lineage>
        <taxon>Bacteria</taxon>
        <taxon>Pseudomonadati</taxon>
        <taxon>Pseudomonadota</taxon>
        <taxon>Alphaproteobacteria</taxon>
        <taxon>Acetobacterales</taxon>
        <taxon>Roseomonadaceae</taxon>
        <taxon>Paracraurococcus</taxon>
    </lineage>
</organism>
<sequence length="417" mass="43272">MTVLTVGAGQSYKTIAAAVAAAHDGDVVKVAAGTYTNDFVTVNASITLQAVGGMVNMVATASPPDGKAIMTVNKSLTIDGFAFSGAKVADHNGAGIRYQGGDLVIRNCYFHDNQEGILAASNPSGHITIDHSEFARNGYGDGYTHNLYVNKIASLTITDSYFHDAIVGHEIKSRADVTTITNTRIFDLGSTASYSVDLPNGGKAVMANNTIQQGASSQNPYIVHFGGEGTPYAGSSLTMTNNMVLNDLHSGSAKLLLNQSGYTPVLQNTKVFGLDAGHLATGTASIAGTSFLASEPALDTRSPFHPGVGYVDLGTAANQHLTASAAPDYFIFRGGSLGHDSIAGFSYAGGDRLDLTGLLGNVSHSVATLEQKGYLAVVQNGSAAEVQIDLAGNHHFTVLVDLAGLRASQLPSDFLLV</sequence>
<gene>
    <name evidence="2" type="ORF">Q7A36_13530</name>
</gene>